<protein>
    <submittedName>
        <fullName evidence="1">Uncharacterized protein</fullName>
    </submittedName>
</protein>
<comment type="caution">
    <text evidence="1">The sequence shown here is derived from an EMBL/GenBank/DDBJ whole genome shotgun (WGS) entry which is preliminary data.</text>
</comment>
<dbReference type="AlphaFoldDB" id="A0ABD3FHA6"/>
<organism evidence="1 2">
    <name type="scientific">Phytophthora oleae</name>
    <dbReference type="NCBI Taxonomy" id="2107226"/>
    <lineage>
        <taxon>Eukaryota</taxon>
        <taxon>Sar</taxon>
        <taxon>Stramenopiles</taxon>
        <taxon>Oomycota</taxon>
        <taxon>Peronosporomycetes</taxon>
        <taxon>Peronosporales</taxon>
        <taxon>Peronosporaceae</taxon>
        <taxon>Phytophthora</taxon>
    </lineage>
</organism>
<accession>A0ABD3FHA6</accession>
<name>A0ABD3FHA6_9STRA</name>
<proteinExistence type="predicted"/>
<gene>
    <name evidence="1" type="ORF">V7S43_010091</name>
</gene>
<dbReference type="EMBL" id="JBIMZQ010000022">
    <property type="protein sequence ID" value="KAL3664914.1"/>
    <property type="molecule type" value="Genomic_DNA"/>
</dbReference>
<keyword evidence="2" id="KW-1185">Reference proteome</keyword>
<evidence type="ECO:0000313" key="1">
    <source>
        <dbReference type="EMBL" id="KAL3664914.1"/>
    </source>
</evidence>
<reference evidence="1 2" key="1">
    <citation type="submission" date="2024-09" db="EMBL/GenBank/DDBJ databases">
        <title>Genome sequencing and assembly of Phytophthora oleae, isolate VK10A, causative agent of rot of olive drupes.</title>
        <authorList>
            <person name="Conti Taguali S."/>
            <person name="Riolo M."/>
            <person name="La Spada F."/>
            <person name="Cacciola S.O."/>
            <person name="Dionisio G."/>
        </authorList>
    </citation>
    <scope>NUCLEOTIDE SEQUENCE [LARGE SCALE GENOMIC DNA]</scope>
    <source>
        <strain evidence="1 2">VK10A</strain>
    </source>
</reference>
<sequence length="102" mass="11499">MKITSIALVVSVVAIAHRSKGSRAPVVYRKRLEWVPHRYRLLQEGQFKRYYRMSAAAFDVLVHLLTPALERVAAHSVNRSGTKPIEVVNMVQRTISWLAGGS</sequence>
<evidence type="ECO:0000313" key="2">
    <source>
        <dbReference type="Proteomes" id="UP001632037"/>
    </source>
</evidence>
<dbReference type="Proteomes" id="UP001632037">
    <property type="component" value="Unassembled WGS sequence"/>
</dbReference>